<dbReference type="EC" id="3.4.24.-" evidence="3"/>
<accession>A0A921SVV2</accession>
<feature type="transmembrane region" description="Helical" evidence="1">
    <location>
        <begin position="67"/>
        <end position="89"/>
    </location>
</feature>
<comment type="caution">
    <text evidence="3">The sequence shown here is derived from an EMBL/GenBank/DDBJ whole genome shotgun (WGS) entry which is preliminary data.</text>
</comment>
<evidence type="ECO:0000256" key="1">
    <source>
        <dbReference type="SAM" id="Phobius"/>
    </source>
</evidence>
<dbReference type="Pfam" id="PF02517">
    <property type="entry name" value="Rce1-like"/>
    <property type="match status" value="1"/>
</dbReference>
<organism evidence="3 4">
    <name type="scientific">Brachybacterium massiliense</name>
    <dbReference type="NCBI Taxonomy" id="1755098"/>
    <lineage>
        <taxon>Bacteria</taxon>
        <taxon>Bacillati</taxon>
        <taxon>Actinomycetota</taxon>
        <taxon>Actinomycetes</taxon>
        <taxon>Micrococcales</taxon>
        <taxon>Dermabacteraceae</taxon>
        <taxon>Brachybacterium</taxon>
    </lineage>
</organism>
<sequence length="265" mass="27753">MLAFLALAVGATTLLSLPFALDLLPEAALGLVVPIAQLTPLLAALAVRRRSRPWHRALALTIPSWPALLITSLAAIAAFTMVPLARVLIGLGAGAPPIAGPVPLTSLLLAVPAVLVMQALFAIGEEAGWRGWLHDQLAPLGFWRLSLLIGALWALWHAPIVLALGLSPREAVTYLGTIIAVAPLLAALRETSGTAWAAVLGHGLFSSVRVAIEQNVLGPVDPGTAWLLDGASWVLWLAAAWMVLRVGGSLAPRRSAHLPLRPAGR</sequence>
<feature type="domain" description="CAAX prenyl protease 2/Lysostaphin resistance protein A-like" evidence="2">
    <location>
        <begin position="111"/>
        <end position="206"/>
    </location>
</feature>
<feature type="transmembrane region" description="Helical" evidence="1">
    <location>
        <begin position="195"/>
        <end position="212"/>
    </location>
</feature>
<dbReference type="PANTHER" id="PTHR35797:SF1">
    <property type="entry name" value="PROTEASE"/>
    <property type="match status" value="1"/>
</dbReference>
<keyword evidence="1" id="KW-0472">Membrane</keyword>
<reference evidence="3" key="2">
    <citation type="submission" date="2021-09" db="EMBL/GenBank/DDBJ databases">
        <authorList>
            <person name="Gilroy R."/>
        </authorList>
    </citation>
    <scope>NUCLEOTIDE SEQUENCE</scope>
    <source>
        <strain evidence="3">ChiGjej5B5-22894</strain>
    </source>
</reference>
<proteinExistence type="predicted"/>
<evidence type="ECO:0000259" key="2">
    <source>
        <dbReference type="Pfam" id="PF02517"/>
    </source>
</evidence>
<keyword evidence="1" id="KW-0812">Transmembrane</keyword>
<dbReference type="GO" id="GO:0004175">
    <property type="term" value="F:endopeptidase activity"/>
    <property type="evidence" value="ECO:0007669"/>
    <property type="project" value="UniProtKB-ARBA"/>
</dbReference>
<keyword evidence="1" id="KW-1133">Transmembrane helix</keyword>
<dbReference type="EMBL" id="DYUE01000013">
    <property type="protein sequence ID" value="HJG90156.1"/>
    <property type="molecule type" value="Genomic_DNA"/>
</dbReference>
<protein>
    <submittedName>
        <fullName evidence="3">CPBP family intramembrane metalloprotease</fullName>
        <ecNumber evidence="3">3.4.24.-</ecNumber>
    </submittedName>
</protein>
<feature type="transmembrane region" description="Helical" evidence="1">
    <location>
        <begin position="145"/>
        <end position="165"/>
    </location>
</feature>
<gene>
    <name evidence="3" type="ORF">K8V81_00385</name>
</gene>
<keyword evidence="3" id="KW-0645">Protease</keyword>
<reference evidence="3" key="1">
    <citation type="journal article" date="2021" name="PeerJ">
        <title>Extensive microbial diversity within the chicken gut microbiome revealed by metagenomics and culture.</title>
        <authorList>
            <person name="Gilroy R."/>
            <person name="Ravi A."/>
            <person name="Getino M."/>
            <person name="Pursley I."/>
            <person name="Horton D.L."/>
            <person name="Alikhan N.F."/>
            <person name="Baker D."/>
            <person name="Gharbi K."/>
            <person name="Hall N."/>
            <person name="Watson M."/>
            <person name="Adriaenssens E.M."/>
            <person name="Foster-Nyarko E."/>
            <person name="Jarju S."/>
            <person name="Secka A."/>
            <person name="Antonio M."/>
            <person name="Oren A."/>
            <person name="Chaudhuri R.R."/>
            <person name="La Ragione R."/>
            <person name="Hildebrand F."/>
            <person name="Pallen M.J."/>
        </authorList>
    </citation>
    <scope>NUCLEOTIDE SEQUENCE</scope>
    <source>
        <strain evidence="3">ChiGjej5B5-22894</strain>
    </source>
</reference>
<dbReference type="Proteomes" id="UP000742460">
    <property type="component" value="Unassembled WGS sequence"/>
</dbReference>
<dbReference type="AlphaFoldDB" id="A0A921SVV2"/>
<evidence type="ECO:0000313" key="4">
    <source>
        <dbReference type="Proteomes" id="UP000742460"/>
    </source>
</evidence>
<dbReference type="GO" id="GO:0008237">
    <property type="term" value="F:metallopeptidase activity"/>
    <property type="evidence" value="ECO:0007669"/>
    <property type="project" value="UniProtKB-KW"/>
</dbReference>
<feature type="transmembrane region" description="Helical" evidence="1">
    <location>
        <begin position="28"/>
        <end position="47"/>
    </location>
</feature>
<keyword evidence="3" id="KW-0482">Metalloprotease</keyword>
<name>A0A921SVV2_9MICO</name>
<dbReference type="InterPro" id="IPR003675">
    <property type="entry name" value="Rce1/LyrA-like_dom"/>
</dbReference>
<keyword evidence="3" id="KW-0378">Hydrolase</keyword>
<dbReference type="InterPro" id="IPR042150">
    <property type="entry name" value="MmRce1-like"/>
</dbReference>
<feature type="transmembrane region" description="Helical" evidence="1">
    <location>
        <begin position="101"/>
        <end position="124"/>
    </location>
</feature>
<dbReference type="GO" id="GO:0080120">
    <property type="term" value="P:CAAX-box protein maturation"/>
    <property type="evidence" value="ECO:0007669"/>
    <property type="project" value="UniProtKB-ARBA"/>
</dbReference>
<feature type="transmembrane region" description="Helical" evidence="1">
    <location>
        <begin position="171"/>
        <end position="188"/>
    </location>
</feature>
<dbReference type="PANTHER" id="PTHR35797">
    <property type="entry name" value="PROTEASE-RELATED"/>
    <property type="match status" value="1"/>
</dbReference>
<evidence type="ECO:0000313" key="3">
    <source>
        <dbReference type="EMBL" id="HJG90156.1"/>
    </source>
</evidence>
<feature type="transmembrane region" description="Helical" evidence="1">
    <location>
        <begin position="224"/>
        <end position="244"/>
    </location>
</feature>